<gene>
    <name evidence="3" type="primary">107980717</name>
</gene>
<name>A0A7M7M1R8_NASVI</name>
<organism evidence="3 4">
    <name type="scientific">Nasonia vitripennis</name>
    <name type="common">Parasitic wasp</name>
    <dbReference type="NCBI Taxonomy" id="7425"/>
    <lineage>
        <taxon>Eukaryota</taxon>
        <taxon>Metazoa</taxon>
        <taxon>Ecdysozoa</taxon>
        <taxon>Arthropoda</taxon>
        <taxon>Hexapoda</taxon>
        <taxon>Insecta</taxon>
        <taxon>Pterygota</taxon>
        <taxon>Neoptera</taxon>
        <taxon>Endopterygota</taxon>
        <taxon>Hymenoptera</taxon>
        <taxon>Apocrita</taxon>
        <taxon>Proctotrupomorpha</taxon>
        <taxon>Chalcidoidea</taxon>
        <taxon>Pteromalidae</taxon>
        <taxon>Pteromalinae</taxon>
        <taxon>Nasonia</taxon>
    </lineage>
</organism>
<dbReference type="OrthoDB" id="6591549at2759"/>
<sequence length="237" mass="25807">MPSSERITKPSLLHRLILVVLLASSCQCAPSFNPKPSWRVGEEDNEPTILASQCNPTTGRCWGWLPILDSARLDSDYTLEQEPEYDKVQAIRVRDVEQASELWRDVPSAYVSASEAREHLLQQPAAAALPAAGRLSKKDVFMSRGWGAGGMPFSVLYMSPRANHPPPSGSSQADAGKSSGDQGRRSGSESSPSAAAQTNNQSNYRVALRNGNLGQPRRHYSIIPQLFISYGWGPSGK</sequence>
<evidence type="ECO:0000313" key="3">
    <source>
        <dbReference type="EnsemblMetazoa" id="XP_016838145"/>
    </source>
</evidence>
<dbReference type="InParanoid" id="A0A7M7M1R8"/>
<proteinExistence type="predicted"/>
<feature type="compositionally biased region" description="Polar residues" evidence="1">
    <location>
        <begin position="188"/>
        <end position="203"/>
    </location>
</feature>
<dbReference type="PROSITE" id="PS51257">
    <property type="entry name" value="PROKAR_LIPOPROTEIN"/>
    <property type="match status" value="1"/>
</dbReference>
<dbReference type="Proteomes" id="UP000002358">
    <property type="component" value="Chromosome 2"/>
</dbReference>
<feature type="chain" id="PRO_5029556772" evidence="2">
    <location>
        <begin position="29"/>
        <end position="237"/>
    </location>
</feature>
<keyword evidence="2" id="KW-0732">Signal</keyword>
<accession>A0A7M7M1R8</accession>
<reference evidence="3" key="1">
    <citation type="submission" date="2021-01" db="UniProtKB">
        <authorList>
            <consortium name="EnsemblMetazoa"/>
        </authorList>
    </citation>
    <scope>IDENTIFICATION</scope>
</reference>
<evidence type="ECO:0000256" key="1">
    <source>
        <dbReference type="SAM" id="MobiDB-lite"/>
    </source>
</evidence>
<protein>
    <submittedName>
        <fullName evidence="3">Uncharacterized protein</fullName>
    </submittedName>
</protein>
<dbReference type="AlphaFoldDB" id="A0A7M7M1R8"/>
<evidence type="ECO:0000256" key="2">
    <source>
        <dbReference type="SAM" id="SignalP"/>
    </source>
</evidence>
<evidence type="ECO:0000313" key="4">
    <source>
        <dbReference type="Proteomes" id="UP000002358"/>
    </source>
</evidence>
<dbReference type="KEGG" id="nvi:107980717"/>
<dbReference type="EnsemblMetazoa" id="XM_016982656">
    <property type="protein sequence ID" value="XP_016838145"/>
    <property type="gene ID" value="LOC107980717"/>
</dbReference>
<feature type="signal peptide" evidence="2">
    <location>
        <begin position="1"/>
        <end position="28"/>
    </location>
</feature>
<feature type="region of interest" description="Disordered" evidence="1">
    <location>
        <begin position="159"/>
        <end position="203"/>
    </location>
</feature>
<keyword evidence="4" id="KW-1185">Reference proteome</keyword>